<dbReference type="PANTHER" id="PTHR33571">
    <property type="entry name" value="SSL8005 PROTEIN"/>
    <property type="match status" value="1"/>
</dbReference>
<evidence type="ECO:0000256" key="1">
    <source>
        <dbReference type="ARBA" id="ARBA00001946"/>
    </source>
</evidence>
<organism evidence="11">
    <name type="scientific">Acetithermum autotrophicum</name>
    <dbReference type="NCBI Taxonomy" id="1446466"/>
    <lineage>
        <taxon>Bacteria</taxon>
        <taxon>Candidatus Bipolaricaulota</taxon>
        <taxon>Candidatus Acetithermum</taxon>
    </lineage>
</organism>
<dbReference type="Pfam" id="PF01909">
    <property type="entry name" value="NTP_transf_2"/>
    <property type="match status" value="1"/>
</dbReference>
<keyword evidence="6" id="KW-0547">Nucleotide-binding</keyword>
<keyword evidence="3" id="KW-0808">Transferase</keyword>
<comment type="cofactor">
    <cofactor evidence="1">
        <name>Mg(2+)</name>
        <dbReference type="ChEBI" id="CHEBI:18420"/>
    </cofactor>
</comment>
<dbReference type="Gene3D" id="3.30.460.10">
    <property type="entry name" value="Beta Polymerase, domain 2"/>
    <property type="match status" value="1"/>
</dbReference>
<sequence>MAGIQAIETKENIFNILHEHREQIRALGVYRLGLFGSFARDEQDASSDVDILVEFAPGQKKFDNFIQLAFLLEELFQRRVELVTPESLSPYIRPYILREIEYVTFSPHGLESNGWYARSLDPCLLWGRLRDRLGCRNDQGAGAASRD</sequence>
<dbReference type="PANTHER" id="PTHR33571:SF12">
    <property type="entry name" value="BSL3053 PROTEIN"/>
    <property type="match status" value="1"/>
</dbReference>
<evidence type="ECO:0000256" key="3">
    <source>
        <dbReference type="ARBA" id="ARBA00022679"/>
    </source>
</evidence>
<evidence type="ECO:0000259" key="10">
    <source>
        <dbReference type="Pfam" id="PF01909"/>
    </source>
</evidence>
<evidence type="ECO:0000256" key="9">
    <source>
        <dbReference type="ARBA" id="ARBA00038276"/>
    </source>
</evidence>
<dbReference type="GO" id="GO:0005524">
    <property type="term" value="F:ATP binding"/>
    <property type="evidence" value="ECO:0007669"/>
    <property type="project" value="UniProtKB-KW"/>
</dbReference>
<reference evidence="11" key="2">
    <citation type="journal article" date="2012" name="PLoS ONE">
        <title>A Deeply Branching Thermophilic Bacterium with an Ancient Acetyl-CoA Pathway Dominates a Subsurface Ecosystem.</title>
        <authorList>
            <person name="Takami H."/>
            <person name="Noguchi H."/>
            <person name="Takaki Y."/>
            <person name="Uchiyama I."/>
            <person name="Toyoda A."/>
            <person name="Nishi S."/>
            <person name="Chee G.-J."/>
            <person name="Arai W."/>
            <person name="Nunoura T."/>
            <person name="Itoh T."/>
            <person name="Hattori M."/>
            <person name="Takai K."/>
        </authorList>
    </citation>
    <scope>NUCLEOTIDE SEQUENCE</scope>
</reference>
<gene>
    <name evidence="11" type="ORF">HGMM_OP1C101</name>
</gene>
<dbReference type="GO" id="GO:0046872">
    <property type="term" value="F:metal ion binding"/>
    <property type="evidence" value="ECO:0007669"/>
    <property type="project" value="UniProtKB-KW"/>
</dbReference>
<proteinExistence type="inferred from homology"/>
<evidence type="ECO:0000256" key="6">
    <source>
        <dbReference type="ARBA" id="ARBA00022741"/>
    </source>
</evidence>
<accession>H5SQH0</accession>
<dbReference type="InterPro" id="IPR052038">
    <property type="entry name" value="Type-VII_TA_antitoxin"/>
</dbReference>
<keyword evidence="8" id="KW-0460">Magnesium</keyword>
<evidence type="ECO:0000256" key="5">
    <source>
        <dbReference type="ARBA" id="ARBA00022723"/>
    </source>
</evidence>
<feature type="domain" description="Polymerase nucleotidyl transferase" evidence="10">
    <location>
        <begin position="19"/>
        <end position="102"/>
    </location>
</feature>
<comment type="similarity">
    <text evidence="9">Belongs to the MntA antitoxin family.</text>
</comment>
<dbReference type="InterPro" id="IPR043519">
    <property type="entry name" value="NT_sf"/>
</dbReference>
<keyword evidence="7" id="KW-0067">ATP-binding</keyword>
<evidence type="ECO:0000256" key="2">
    <source>
        <dbReference type="ARBA" id="ARBA00022649"/>
    </source>
</evidence>
<dbReference type="AlphaFoldDB" id="H5SQH0"/>
<dbReference type="EMBL" id="AP011800">
    <property type="protein sequence ID" value="BAL58406.1"/>
    <property type="molecule type" value="Genomic_DNA"/>
</dbReference>
<dbReference type="CDD" id="cd05403">
    <property type="entry name" value="NT_KNTase_like"/>
    <property type="match status" value="1"/>
</dbReference>
<evidence type="ECO:0000256" key="4">
    <source>
        <dbReference type="ARBA" id="ARBA00022695"/>
    </source>
</evidence>
<keyword evidence="4" id="KW-0548">Nucleotidyltransferase</keyword>
<keyword evidence="5" id="KW-0479">Metal-binding</keyword>
<evidence type="ECO:0000256" key="7">
    <source>
        <dbReference type="ARBA" id="ARBA00022840"/>
    </source>
</evidence>
<name>H5SQH0_ACEAU</name>
<evidence type="ECO:0000313" key="11">
    <source>
        <dbReference type="EMBL" id="BAL58406.1"/>
    </source>
</evidence>
<dbReference type="InterPro" id="IPR002934">
    <property type="entry name" value="Polymerase_NTP_transf_dom"/>
</dbReference>
<keyword evidence="2" id="KW-1277">Toxin-antitoxin system</keyword>
<reference evidence="11" key="1">
    <citation type="journal article" date="2005" name="Environ. Microbiol.">
        <title>Genetic and functional properties of uncultivated thermophilic crenarchaeotes from a subsurface gold mine as revealed by analysis of genome fragments.</title>
        <authorList>
            <person name="Nunoura T."/>
            <person name="Hirayama H."/>
            <person name="Takami H."/>
            <person name="Oida H."/>
            <person name="Nishi S."/>
            <person name="Shimamura S."/>
            <person name="Suzuki Y."/>
            <person name="Inagaki F."/>
            <person name="Takai K."/>
            <person name="Nealson K.H."/>
            <person name="Horikoshi K."/>
        </authorList>
    </citation>
    <scope>NUCLEOTIDE SEQUENCE</scope>
</reference>
<dbReference type="SUPFAM" id="SSF81301">
    <property type="entry name" value="Nucleotidyltransferase"/>
    <property type="match status" value="1"/>
</dbReference>
<protein>
    <submittedName>
        <fullName evidence="11">Hypothetical conserved protein</fullName>
    </submittedName>
</protein>
<evidence type="ECO:0000256" key="8">
    <source>
        <dbReference type="ARBA" id="ARBA00022842"/>
    </source>
</evidence>
<dbReference type="GO" id="GO:0016779">
    <property type="term" value="F:nucleotidyltransferase activity"/>
    <property type="evidence" value="ECO:0007669"/>
    <property type="project" value="UniProtKB-KW"/>
</dbReference>